<evidence type="ECO:0000313" key="4">
    <source>
        <dbReference type="EMBL" id="CAB4220968.1"/>
    </source>
</evidence>
<dbReference type="InterPro" id="IPR000182">
    <property type="entry name" value="GNAT_dom"/>
</dbReference>
<feature type="region of interest" description="Disordered" evidence="1">
    <location>
        <begin position="40"/>
        <end position="60"/>
    </location>
</feature>
<evidence type="ECO:0000259" key="2">
    <source>
        <dbReference type="PROSITE" id="PS00028"/>
    </source>
</evidence>
<dbReference type="Pfam" id="PF00583">
    <property type="entry name" value="Acetyltransf_1"/>
    <property type="match status" value="1"/>
</dbReference>
<dbReference type="Gene3D" id="3.40.630.30">
    <property type="match status" value="1"/>
</dbReference>
<dbReference type="CDD" id="cd04301">
    <property type="entry name" value="NAT_SF"/>
    <property type="match status" value="1"/>
</dbReference>
<dbReference type="GO" id="GO:0016747">
    <property type="term" value="F:acyltransferase activity, transferring groups other than amino-acyl groups"/>
    <property type="evidence" value="ECO:0007669"/>
    <property type="project" value="InterPro"/>
</dbReference>
<feature type="compositionally biased region" description="Basic and acidic residues" evidence="1">
    <location>
        <begin position="40"/>
        <end position="56"/>
    </location>
</feature>
<reference evidence="4" key="1">
    <citation type="submission" date="2020-05" db="EMBL/GenBank/DDBJ databases">
        <authorList>
            <person name="Chiriac C."/>
            <person name="Salcher M."/>
            <person name="Ghai R."/>
            <person name="Kavagutti S V."/>
        </authorList>
    </citation>
    <scope>NUCLEOTIDE SEQUENCE</scope>
</reference>
<protein>
    <submittedName>
        <fullName evidence="4">NAT_SF domain containing protein</fullName>
    </submittedName>
</protein>
<organism evidence="4">
    <name type="scientific">uncultured Caudovirales phage</name>
    <dbReference type="NCBI Taxonomy" id="2100421"/>
    <lineage>
        <taxon>Viruses</taxon>
        <taxon>Duplodnaviria</taxon>
        <taxon>Heunggongvirae</taxon>
        <taxon>Uroviricota</taxon>
        <taxon>Caudoviricetes</taxon>
        <taxon>Peduoviridae</taxon>
        <taxon>Maltschvirus</taxon>
        <taxon>Maltschvirus maltsch</taxon>
    </lineage>
</organism>
<evidence type="ECO:0000256" key="1">
    <source>
        <dbReference type="SAM" id="MobiDB-lite"/>
    </source>
</evidence>
<name>A0A6J5SZQ7_9CAUD</name>
<accession>A0A6J5SZQ7</accession>
<dbReference type="SUPFAM" id="SSF55729">
    <property type="entry name" value="Acyl-CoA N-acyltransferases (Nat)"/>
    <property type="match status" value="1"/>
</dbReference>
<dbReference type="PROSITE" id="PS00028">
    <property type="entry name" value="ZINC_FINGER_C2H2_1"/>
    <property type="match status" value="1"/>
</dbReference>
<proteinExistence type="predicted"/>
<dbReference type="InterPro" id="IPR013087">
    <property type="entry name" value="Znf_C2H2_type"/>
</dbReference>
<feature type="domain" description="C2H2-type" evidence="2">
    <location>
        <begin position="26"/>
        <end position="47"/>
    </location>
</feature>
<gene>
    <name evidence="3" type="ORF">UFOVP1033_119</name>
    <name evidence="4" type="ORF">UFOVP1631_119</name>
</gene>
<dbReference type="InterPro" id="IPR016181">
    <property type="entry name" value="Acyl_CoA_acyltransferase"/>
</dbReference>
<evidence type="ECO:0000313" key="3">
    <source>
        <dbReference type="EMBL" id="CAB4179427.1"/>
    </source>
</evidence>
<dbReference type="EMBL" id="LR796981">
    <property type="protein sequence ID" value="CAB4179427.1"/>
    <property type="molecule type" value="Genomic_DNA"/>
</dbReference>
<feature type="region of interest" description="Disordered" evidence="1">
    <location>
        <begin position="125"/>
        <end position="181"/>
    </location>
</feature>
<sequence>MSAQDEHGGDLPRKEGNKSYFPALGCNHCPAAFFSNENHDKHQVERHPDKPVRESWESSPGHTVTYIPNFNRHTHHLYVLSGESEGKHLSQLALGHEGELDAINTHSKHRRQGHATELLNAATEHAANTPGVPTPKLSSTRTAQGDKFQKSAAKKLGGQAPTGGSLLSPRQMMGMLNLESQ</sequence>
<dbReference type="EMBL" id="LR797501">
    <property type="protein sequence ID" value="CAB4220968.1"/>
    <property type="molecule type" value="Genomic_DNA"/>
</dbReference>